<keyword evidence="1" id="KW-0732">Signal</keyword>
<keyword evidence="3" id="KW-1185">Reference proteome</keyword>
<reference evidence="2" key="1">
    <citation type="journal article" date="2020" name="BMC Genomics">
        <title>Correction to: Identification and distribution of gene clusters required for synthesis of sphingolipid metabolism inhibitors in diverse species of the filamentous fungus Fusarium.</title>
        <authorList>
            <person name="Kim H.S."/>
            <person name="Lohmar J.M."/>
            <person name="Busman M."/>
            <person name="Brown D.W."/>
            <person name="Naumann T.A."/>
            <person name="Divon H.H."/>
            <person name="Lysoe E."/>
            <person name="Uhlig S."/>
            <person name="Proctor R.H."/>
        </authorList>
    </citation>
    <scope>NUCLEOTIDE SEQUENCE</scope>
    <source>
        <strain evidence="2">NRRL 22465</strain>
    </source>
</reference>
<evidence type="ECO:0000313" key="3">
    <source>
        <dbReference type="Proteomes" id="UP000635477"/>
    </source>
</evidence>
<dbReference type="Proteomes" id="UP000635477">
    <property type="component" value="Unassembled WGS sequence"/>
</dbReference>
<sequence>MKFNSAITMLAVLAPFTNAMDVHVRSSDDLIDVGDLNLFKEIWQAIYSNAGNREGVTISPAPIPTRNKPCHFDDHTDHSVTLAIEGHWDDVGGNRHEYRDAMVEAAWEALKKLSDQRSYNIRTGCCYESISTSCPIPGPGGCSFKDCQCHSATNARCLGLVQGHRVPSIMNVYTTKNGATTANSLRISFRSDTAEEKGGCGMAETAAKGLASFIFPGPVANIVGVGIDLKCA</sequence>
<gene>
    <name evidence="2" type="ORF">FZEAL_10403</name>
</gene>
<dbReference type="AlphaFoldDB" id="A0A8H4U208"/>
<reference evidence="2" key="2">
    <citation type="submission" date="2020-05" db="EMBL/GenBank/DDBJ databases">
        <authorList>
            <person name="Kim H.-S."/>
            <person name="Proctor R.H."/>
            <person name="Brown D.W."/>
        </authorList>
    </citation>
    <scope>NUCLEOTIDE SEQUENCE</scope>
    <source>
        <strain evidence="2">NRRL 22465</strain>
    </source>
</reference>
<organism evidence="2 3">
    <name type="scientific">Fusarium zealandicum</name>
    <dbReference type="NCBI Taxonomy" id="1053134"/>
    <lineage>
        <taxon>Eukaryota</taxon>
        <taxon>Fungi</taxon>
        <taxon>Dikarya</taxon>
        <taxon>Ascomycota</taxon>
        <taxon>Pezizomycotina</taxon>
        <taxon>Sordariomycetes</taxon>
        <taxon>Hypocreomycetidae</taxon>
        <taxon>Hypocreales</taxon>
        <taxon>Nectriaceae</taxon>
        <taxon>Fusarium</taxon>
        <taxon>Fusarium staphyleae species complex</taxon>
    </lineage>
</organism>
<evidence type="ECO:0000313" key="2">
    <source>
        <dbReference type="EMBL" id="KAF4968361.1"/>
    </source>
</evidence>
<protein>
    <submittedName>
        <fullName evidence="2">Uncharacterized protein</fullName>
    </submittedName>
</protein>
<accession>A0A8H4U208</accession>
<name>A0A8H4U208_9HYPO</name>
<comment type="caution">
    <text evidence="2">The sequence shown here is derived from an EMBL/GenBank/DDBJ whole genome shotgun (WGS) entry which is preliminary data.</text>
</comment>
<feature type="signal peptide" evidence="1">
    <location>
        <begin position="1"/>
        <end position="19"/>
    </location>
</feature>
<dbReference type="OrthoDB" id="3908196at2759"/>
<feature type="chain" id="PRO_5034913798" evidence="1">
    <location>
        <begin position="20"/>
        <end position="232"/>
    </location>
</feature>
<evidence type="ECO:0000256" key="1">
    <source>
        <dbReference type="SAM" id="SignalP"/>
    </source>
</evidence>
<dbReference type="EMBL" id="JABEYC010001166">
    <property type="protein sequence ID" value="KAF4968361.1"/>
    <property type="molecule type" value="Genomic_DNA"/>
</dbReference>
<proteinExistence type="predicted"/>